<keyword evidence="2" id="KW-0812">Transmembrane</keyword>
<gene>
    <name evidence="3" type="primary">Dmoj\GI11377</name>
    <name evidence="3" type="ORF">Dmoj_GI11377</name>
</gene>
<feature type="compositionally biased region" description="Basic residues" evidence="1">
    <location>
        <begin position="220"/>
        <end position="229"/>
    </location>
</feature>
<evidence type="ECO:0000256" key="2">
    <source>
        <dbReference type="SAM" id="Phobius"/>
    </source>
</evidence>
<keyword evidence="4" id="KW-1185">Reference proteome</keyword>
<reference evidence="3 4" key="1">
    <citation type="journal article" date="2007" name="Nature">
        <title>Evolution of genes and genomes on the Drosophila phylogeny.</title>
        <authorList>
            <consortium name="Drosophila 12 Genomes Consortium"/>
            <person name="Clark A.G."/>
            <person name="Eisen M.B."/>
            <person name="Smith D.R."/>
            <person name="Bergman C.M."/>
            <person name="Oliver B."/>
            <person name="Markow T.A."/>
            <person name="Kaufman T.C."/>
            <person name="Kellis M."/>
            <person name="Gelbart W."/>
            <person name="Iyer V.N."/>
            <person name="Pollard D.A."/>
            <person name="Sackton T.B."/>
            <person name="Larracuente A.M."/>
            <person name="Singh N.D."/>
            <person name="Abad J.P."/>
            <person name="Abt D.N."/>
            <person name="Adryan B."/>
            <person name="Aguade M."/>
            <person name="Akashi H."/>
            <person name="Anderson W.W."/>
            <person name="Aquadro C.F."/>
            <person name="Ardell D.H."/>
            <person name="Arguello R."/>
            <person name="Artieri C.G."/>
            <person name="Barbash D.A."/>
            <person name="Barker D."/>
            <person name="Barsanti P."/>
            <person name="Batterham P."/>
            <person name="Batzoglou S."/>
            <person name="Begun D."/>
            <person name="Bhutkar A."/>
            <person name="Blanco E."/>
            <person name="Bosak S.A."/>
            <person name="Bradley R.K."/>
            <person name="Brand A.D."/>
            <person name="Brent M.R."/>
            <person name="Brooks A.N."/>
            <person name="Brown R.H."/>
            <person name="Butlin R.K."/>
            <person name="Caggese C."/>
            <person name="Calvi B.R."/>
            <person name="Bernardo de Carvalho A."/>
            <person name="Caspi A."/>
            <person name="Castrezana S."/>
            <person name="Celniker S.E."/>
            <person name="Chang J.L."/>
            <person name="Chapple C."/>
            <person name="Chatterji S."/>
            <person name="Chinwalla A."/>
            <person name="Civetta A."/>
            <person name="Clifton S.W."/>
            <person name="Comeron J.M."/>
            <person name="Costello J.C."/>
            <person name="Coyne J.A."/>
            <person name="Daub J."/>
            <person name="David R.G."/>
            <person name="Delcher A.L."/>
            <person name="Delehaunty K."/>
            <person name="Do C.B."/>
            <person name="Ebling H."/>
            <person name="Edwards K."/>
            <person name="Eickbush T."/>
            <person name="Evans J.D."/>
            <person name="Filipski A."/>
            <person name="Findeiss S."/>
            <person name="Freyhult E."/>
            <person name="Fulton L."/>
            <person name="Fulton R."/>
            <person name="Garcia A.C."/>
            <person name="Gardiner A."/>
            <person name="Garfield D.A."/>
            <person name="Garvin B.E."/>
            <person name="Gibson G."/>
            <person name="Gilbert D."/>
            <person name="Gnerre S."/>
            <person name="Godfrey J."/>
            <person name="Good R."/>
            <person name="Gotea V."/>
            <person name="Gravely B."/>
            <person name="Greenberg A.J."/>
            <person name="Griffiths-Jones S."/>
            <person name="Gross S."/>
            <person name="Guigo R."/>
            <person name="Gustafson E.A."/>
            <person name="Haerty W."/>
            <person name="Hahn M.W."/>
            <person name="Halligan D.L."/>
            <person name="Halpern A.L."/>
            <person name="Halter G.M."/>
            <person name="Han M.V."/>
            <person name="Heger A."/>
            <person name="Hillier L."/>
            <person name="Hinrichs A.S."/>
            <person name="Holmes I."/>
            <person name="Hoskins R.A."/>
            <person name="Hubisz M.J."/>
            <person name="Hultmark D."/>
            <person name="Huntley M.A."/>
            <person name="Jaffe D.B."/>
            <person name="Jagadeeshan S."/>
            <person name="Jeck W.R."/>
            <person name="Johnson J."/>
            <person name="Jones C.D."/>
            <person name="Jordan W.C."/>
            <person name="Karpen G.H."/>
            <person name="Kataoka E."/>
            <person name="Keightley P.D."/>
            <person name="Kheradpour P."/>
            <person name="Kirkness E.F."/>
            <person name="Koerich L.B."/>
            <person name="Kristiansen K."/>
            <person name="Kudrna D."/>
            <person name="Kulathinal R.J."/>
            <person name="Kumar S."/>
            <person name="Kwok R."/>
            <person name="Lander E."/>
            <person name="Langley C.H."/>
            <person name="Lapoint R."/>
            <person name="Lazzaro B.P."/>
            <person name="Lee S.J."/>
            <person name="Levesque L."/>
            <person name="Li R."/>
            <person name="Lin C.F."/>
            <person name="Lin M.F."/>
            <person name="Lindblad-Toh K."/>
            <person name="Llopart A."/>
            <person name="Long M."/>
            <person name="Low L."/>
            <person name="Lozovsky E."/>
            <person name="Lu J."/>
            <person name="Luo M."/>
            <person name="Machado C.A."/>
            <person name="Makalowski W."/>
            <person name="Marzo M."/>
            <person name="Matsuda M."/>
            <person name="Matzkin L."/>
            <person name="McAllister B."/>
            <person name="McBride C.S."/>
            <person name="McKernan B."/>
            <person name="McKernan K."/>
            <person name="Mendez-Lago M."/>
            <person name="Minx P."/>
            <person name="Mollenhauer M.U."/>
            <person name="Montooth K."/>
            <person name="Mount S.M."/>
            <person name="Mu X."/>
            <person name="Myers E."/>
            <person name="Negre B."/>
            <person name="Newfeld S."/>
            <person name="Nielsen R."/>
            <person name="Noor M.A."/>
            <person name="O'Grady P."/>
            <person name="Pachter L."/>
            <person name="Papaceit M."/>
            <person name="Parisi M.J."/>
            <person name="Parisi M."/>
            <person name="Parts L."/>
            <person name="Pedersen J.S."/>
            <person name="Pesole G."/>
            <person name="Phillippy A.M."/>
            <person name="Ponting C.P."/>
            <person name="Pop M."/>
            <person name="Porcelli D."/>
            <person name="Powell J.R."/>
            <person name="Prohaska S."/>
            <person name="Pruitt K."/>
            <person name="Puig M."/>
            <person name="Quesneville H."/>
            <person name="Ram K.R."/>
            <person name="Rand D."/>
            <person name="Rasmussen M.D."/>
            <person name="Reed L.K."/>
            <person name="Reenan R."/>
            <person name="Reily A."/>
            <person name="Remington K.A."/>
            <person name="Rieger T.T."/>
            <person name="Ritchie M.G."/>
            <person name="Robin C."/>
            <person name="Rogers Y.H."/>
            <person name="Rohde C."/>
            <person name="Rozas J."/>
            <person name="Rubenfield M.J."/>
            <person name="Ruiz A."/>
            <person name="Russo S."/>
            <person name="Salzberg S.L."/>
            <person name="Sanchez-Gracia A."/>
            <person name="Saranga D.J."/>
            <person name="Sato H."/>
            <person name="Schaeffer S.W."/>
            <person name="Schatz M.C."/>
            <person name="Schlenke T."/>
            <person name="Schwartz R."/>
            <person name="Segarra C."/>
            <person name="Singh R.S."/>
            <person name="Sirot L."/>
            <person name="Sirota M."/>
            <person name="Sisneros N.B."/>
            <person name="Smith C.D."/>
            <person name="Smith T.F."/>
            <person name="Spieth J."/>
            <person name="Stage D.E."/>
            <person name="Stark A."/>
            <person name="Stephan W."/>
            <person name="Strausberg R.L."/>
            <person name="Strempel S."/>
            <person name="Sturgill D."/>
            <person name="Sutton G."/>
            <person name="Sutton G.G."/>
            <person name="Tao W."/>
            <person name="Teichmann S."/>
            <person name="Tobari Y.N."/>
            <person name="Tomimura Y."/>
            <person name="Tsolas J.M."/>
            <person name="Valente V.L."/>
            <person name="Venter E."/>
            <person name="Venter J.C."/>
            <person name="Vicario S."/>
            <person name="Vieira F.G."/>
            <person name="Vilella A.J."/>
            <person name="Villasante A."/>
            <person name="Walenz B."/>
            <person name="Wang J."/>
            <person name="Wasserman M."/>
            <person name="Watts T."/>
            <person name="Wilson D."/>
            <person name="Wilson R.K."/>
            <person name="Wing R.A."/>
            <person name="Wolfner M.F."/>
            <person name="Wong A."/>
            <person name="Wong G.K."/>
            <person name="Wu C.I."/>
            <person name="Wu G."/>
            <person name="Yamamoto D."/>
            <person name="Yang H.P."/>
            <person name="Yang S.P."/>
            <person name="Yorke J.A."/>
            <person name="Yoshida K."/>
            <person name="Zdobnov E."/>
            <person name="Zhang P."/>
            <person name="Zhang Y."/>
            <person name="Zimin A.V."/>
            <person name="Baldwin J."/>
            <person name="Abdouelleil A."/>
            <person name="Abdulkadir J."/>
            <person name="Abebe A."/>
            <person name="Abera B."/>
            <person name="Abreu J."/>
            <person name="Acer S.C."/>
            <person name="Aftuck L."/>
            <person name="Alexander A."/>
            <person name="An P."/>
            <person name="Anderson E."/>
            <person name="Anderson S."/>
            <person name="Arachi H."/>
            <person name="Azer M."/>
            <person name="Bachantsang P."/>
            <person name="Barry A."/>
            <person name="Bayul T."/>
            <person name="Berlin A."/>
            <person name="Bessette D."/>
            <person name="Bloom T."/>
            <person name="Blye J."/>
            <person name="Boguslavskiy L."/>
            <person name="Bonnet C."/>
            <person name="Boukhgalter B."/>
            <person name="Bourzgui I."/>
            <person name="Brown A."/>
            <person name="Cahill P."/>
            <person name="Channer S."/>
            <person name="Cheshatsang Y."/>
            <person name="Chuda L."/>
            <person name="Citroen M."/>
            <person name="Collymore A."/>
            <person name="Cooke P."/>
            <person name="Costello M."/>
            <person name="D'Aco K."/>
            <person name="Daza R."/>
            <person name="De Haan G."/>
            <person name="DeGray S."/>
            <person name="DeMaso C."/>
            <person name="Dhargay N."/>
            <person name="Dooley K."/>
            <person name="Dooley E."/>
            <person name="Doricent M."/>
            <person name="Dorje P."/>
            <person name="Dorjee K."/>
            <person name="Dupes A."/>
            <person name="Elong R."/>
            <person name="Falk J."/>
            <person name="Farina A."/>
            <person name="Faro S."/>
            <person name="Ferguson D."/>
            <person name="Fisher S."/>
            <person name="Foley C.D."/>
            <person name="Franke A."/>
            <person name="Friedrich D."/>
            <person name="Gadbois L."/>
            <person name="Gearin G."/>
            <person name="Gearin C.R."/>
            <person name="Giannoukos G."/>
            <person name="Goode T."/>
            <person name="Graham J."/>
            <person name="Grandbois E."/>
            <person name="Grewal S."/>
            <person name="Gyaltsen K."/>
            <person name="Hafez N."/>
            <person name="Hagos B."/>
            <person name="Hall J."/>
            <person name="Henson C."/>
            <person name="Hollinger A."/>
            <person name="Honan T."/>
            <person name="Huard M.D."/>
            <person name="Hughes L."/>
            <person name="Hurhula B."/>
            <person name="Husby M.E."/>
            <person name="Kamat A."/>
            <person name="Kanga B."/>
            <person name="Kashin S."/>
            <person name="Khazanovich D."/>
            <person name="Kisner P."/>
            <person name="Lance K."/>
            <person name="Lara M."/>
            <person name="Lee W."/>
            <person name="Lennon N."/>
            <person name="Letendre F."/>
            <person name="LeVine R."/>
            <person name="Lipovsky A."/>
            <person name="Liu X."/>
            <person name="Liu J."/>
            <person name="Liu S."/>
            <person name="Lokyitsang T."/>
            <person name="Lokyitsang Y."/>
            <person name="Lubonja R."/>
            <person name="Lui A."/>
            <person name="MacDonald P."/>
            <person name="Magnisalis V."/>
            <person name="Maru K."/>
            <person name="Matthews C."/>
            <person name="McCusker W."/>
            <person name="McDonough S."/>
            <person name="Mehta T."/>
            <person name="Meldrim J."/>
            <person name="Meneus L."/>
            <person name="Mihai O."/>
            <person name="Mihalev A."/>
            <person name="Mihova T."/>
            <person name="Mittelman R."/>
            <person name="Mlenga V."/>
            <person name="Montmayeur A."/>
            <person name="Mulrain L."/>
            <person name="Navidi A."/>
            <person name="Naylor J."/>
            <person name="Negash T."/>
            <person name="Nguyen T."/>
            <person name="Nguyen N."/>
            <person name="Nicol R."/>
            <person name="Norbu C."/>
            <person name="Norbu N."/>
            <person name="Novod N."/>
            <person name="O'Neill B."/>
            <person name="Osman S."/>
            <person name="Markiewicz E."/>
            <person name="Oyono O.L."/>
            <person name="Patti C."/>
            <person name="Phunkhang P."/>
            <person name="Pierre F."/>
            <person name="Priest M."/>
            <person name="Raghuraman S."/>
            <person name="Rege F."/>
            <person name="Reyes R."/>
            <person name="Rise C."/>
            <person name="Rogov P."/>
            <person name="Ross K."/>
            <person name="Ryan E."/>
            <person name="Settipalli S."/>
            <person name="Shea T."/>
            <person name="Sherpa N."/>
            <person name="Shi L."/>
            <person name="Shih D."/>
            <person name="Sparrow T."/>
            <person name="Spaulding J."/>
            <person name="Stalker J."/>
            <person name="Stange-Thomann N."/>
            <person name="Stavropoulos S."/>
            <person name="Stone C."/>
            <person name="Strader C."/>
            <person name="Tesfaye S."/>
            <person name="Thomson T."/>
            <person name="Thoulutsang Y."/>
            <person name="Thoulutsang D."/>
            <person name="Topham K."/>
            <person name="Topping I."/>
            <person name="Tsamla T."/>
            <person name="Vassiliev H."/>
            <person name="Vo A."/>
            <person name="Wangchuk T."/>
            <person name="Wangdi T."/>
            <person name="Weiand M."/>
            <person name="Wilkinson J."/>
            <person name="Wilson A."/>
            <person name="Yadav S."/>
            <person name="Young G."/>
            <person name="Yu Q."/>
            <person name="Zembek L."/>
            <person name="Zhong D."/>
            <person name="Zimmer A."/>
            <person name="Zwirko Z."/>
            <person name="Jaffe D.B."/>
            <person name="Alvarez P."/>
            <person name="Brockman W."/>
            <person name="Butler J."/>
            <person name="Chin C."/>
            <person name="Gnerre S."/>
            <person name="Grabherr M."/>
            <person name="Kleber M."/>
            <person name="Mauceli E."/>
            <person name="MacCallum I."/>
        </authorList>
    </citation>
    <scope>NUCLEOTIDE SEQUENCE [LARGE SCALE GENOMIC DNA]</scope>
    <source>
        <strain evidence="4">Tucson 15081-1352.22</strain>
    </source>
</reference>
<feature type="compositionally biased region" description="Basic and acidic residues" evidence="1">
    <location>
        <begin position="191"/>
        <end position="204"/>
    </location>
</feature>
<feature type="region of interest" description="Disordered" evidence="1">
    <location>
        <begin position="185"/>
        <end position="229"/>
    </location>
</feature>
<dbReference type="AlphaFoldDB" id="B4KX51"/>
<name>B4KX51_DROMO</name>
<evidence type="ECO:0000313" key="3">
    <source>
        <dbReference type="EMBL" id="EDW19694.2"/>
    </source>
</evidence>
<proteinExistence type="predicted"/>
<dbReference type="Proteomes" id="UP000009192">
    <property type="component" value="Unassembled WGS sequence"/>
</dbReference>
<sequence length="229" mass="26667">MSLHYFILYYCGNLKLLRSGTYKITRMFVETLRFVESDKPYPKTKFGNFTFKLLRFIYPPYGKNLPIVTFDVVMPEPENLGFIAGTACFSILVLLLLIFRIYRRFHGQVKLPEQPLEQPQQTAEDDIDISDDFIPENNSSDWLTDSSLSDCVERRVTKVIKKVRVHFEEESATDSEPADTIIVDRSNPNEYRQELTRSSHKNGERSNLMNVKIVLGKPPKYPRHSHKNK</sequence>
<keyword evidence="2" id="KW-1133">Transmembrane helix</keyword>
<protein>
    <submittedName>
        <fullName evidence="3">Uncharacterized protein</fullName>
    </submittedName>
</protein>
<dbReference type="OrthoDB" id="7866042at2759"/>
<evidence type="ECO:0000256" key="1">
    <source>
        <dbReference type="SAM" id="MobiDB-lite"/>
    </source>
</evidence>
<dbReference type="KEGG" id="dmo:Dmoj_GI11377"/>
<dbReference type="HOGENOM" id="CLU_2457131_0_0_1"/>
<feature type="transmembrane region" description="Helical" evidence="2">
    <location>
        <begin position="80"/>
        <end position="102"/>
    </location>
</feature>
<evidence type="ECO:0000313" key="4">
    <source>
        <dbReference type="Proteomes" id="UP000009192"/>
    </source>
</evidence>
<accession>B4KX51</accession>
<dbReference type="InParanoid" id="B4KX51"/>
<keyword evidence="2" id="KW-0472">Membrane</keyword>
<dbReference type="EMBL" id="CH933809">
    <property type="protein sequence ID" value="EDW19694.2"/>
    <property type="molecule type" value="Genomic_DNA"/>
</dbReference>
<organism evidence="3 4">
    <name type="scientific">Drosophila mojavensis</name>
    <name type="common">Fruit fly</name>
    <dbReference type="NCBI Taxonomy" id="7230"/>
    <lineage>
        <taxon>Eukaryota</taxon>
        <taxon>Metazoa</taxon>
        <taxon>Ecdysozoa</taxon>
        <taxon>Arthropoda</taxon>
        <taxon>Hexapoda</taxon>
        <taxon>Insecta</taxon>
        <taxon>Pterygota</taxon>
        <taxon>Neoptera</taxon>
        <taxon>Endopterygota</taxon>
        <taxon>Diptera</taxon>
        <taxon>Brachycera</taxon>
        <taxon>Muscomorpha</taxon>
        <taxon>Ephydroidea</taxon>
        <taxon>Drosophilidae</taxon>
        <taxon>Drosophila</taxon>
    </lineage>
</organism>